<dbReference type="PROSITE" id="PS50972">
    <property type="entry name" value="PTERIN_BINDING"/>
    <property type="match status" value="1"/>
</dbReference>
<dbReference type="EC" id="2.5.1.15" evidence="4"/>
<dbReference type="GO" id="GO:0004156">
    <property type="term" value="F:dihydropteroate synthase activity"/>
    <property type="evidence" value="ECO:0007669"/>
    <property type="project" value="UniProtKB-EC"/>
</dbReference>
<gene>
    <name evidence="6" type="primary">folP</name>
    <name evidence="6" type="ORF">EK0264_04645</name>
</gene>
<comment type="similarity">
    <text evidence="1 4">Belongs to the DHPS family.</text>
</comment>
<accession>A0A7L4YL86</accession>
<dbReference type="EMBL" id="CP047156">
    <property type="protein sequence ID" value="QHB99642.1"/>
    <property type="molecule type" value="Genomic_DNA"/>
</dbReference>
<proteinExistence type="inferred from homology"/>
<dbReference type="FunFam" id="3.20.20.20:FF:000008">
    <property type="entry name" value="Dihydropteroate synthase"/>
    <property type="match status" value="1"/>
</dbReference>
<sequence length="287" mass="31211">MPLRLGQHRYDEHDLLVMAIVNRTPDSFYDKGETFALQAAIDKAVRAVELGADIVDIGGVKAGPGTEVSTAEEIDRVAPVVEAVRAERDDVVISVDTYRAEVAQEVLRRGCDLINDSWGGADPRMAEVVAAYDAALVCSHVGGHSPRTDPHRVRYADVVANVIATCTRLAEDAVARGVRRDSVLIDPCHDFAKNTRHSLEVTRRLDELVATGWPVLVALSNKDFVGESLDLGRLERVPGTLAATVYSAMRGARVFRAHNVAETRQALDMLAVIEGWREPAATIRALA</sequence>
<dbReference type="InterPro" id="IPR000489">
    <property type="entry name" value="Pterin-binding_dom"/>
</dbReference>
<evidence type="ECO:0000313" key="7">
    <source>
        <dbReference type="Proteomes" id="UP000463857"/>
    </source>
</evidence>
<evidence type="ECO:0000259" key="5">
    <source>
        <dbReference type="PROSITE" id="PS50972"/>
    </source>
</evidence>
<evidence type="ECO:0000256" key="4">
    <source>
        <dbReference type="RuleBase" id="RU361205"/>
    </source>
</evidence>
<keyword evidence="4" id="KW-0289">Folate biosynthesis</keyword>
<reference evidence="6 7" key="1">
    <citation type="journal article" date="2018" name="Int. J. Syst. Evol. Microbiol.">
        <title>Epidermidibacterium keratini gen. nov., sp. nov., a member of the family Sporichthyaceae, isolated from keratin epidermis.</title>
        <authorList>
            <person name="Lee D.G."/>
            <person name="Trujillo M.E."/>
            <person name="Kang S."/>
            <person name="Nam J.J."/>
            <person name="Kim Y.J."/>
        </authorList>
    </citation>
    <scope>NUCLEOTIDE SEQUENCE [LARGE SCALE GENOMIC DNA]</scope>
    <source>
        <strain evidence="6 7">EPI-7</strain>
    </source>
</reference>
<dbReference type="UniPathway" id="UPA00077">
    <property type="reaction ID" value="UER00156"/>
</dbReference>
<dbReference type="GO" id="GO:0005829">
    <property type="term" value="C:cytosol"/>
    <property type="evidence" value="ECO:0007669"/>
    <property type="project" value="TreeGrafter"/>
</dbReference>
<dbReference type="PANTHER" id="PTHR20941">
    <property type="entry name" value="FOLATE SYNTHESIS PROTEINS"/>
    <property type="match status" value="1"/>
</dbReference>
<dbReference type="Gene3D" id="3.20.20.20">
    <property type="entry name" value="Dihydropteroate synthase-like"/>
    <property type="match status" value="1"/>
</dbReference>
<keyword evidence="7" id="KW-1185">Reference proteome</keyword>
<evidence type="ECO:0000256" key="1">
    <source>
        <dbReference type="ARBA" id="ARBA00009503"/>
    </source>
</evidence>
<dbReference type="GO" id="GO:0046872">
    <property type="term" value="F:metal ion binding"/>
    <property type="evidence" value="ECO:0007669"/>
    <property type="project" value="UniProtKB-KW"/>
</dbReference>
<dbReference type="CDD" id="cd00739">
    <property type="entry name" value="DHPS"/>
    <property type="match status" value="1"/>
</dbReference>
<comment type="function">
    <text evidence="4">Catalyzes the condensation of para-aminobenzoate (pABA) with 6-hydroxymethyl-7,8-dihydropterin diphosphate (DHPt-PP) to form 7,8-dihydropteroate (H2Pte), the immediate precursor of folate derivatives.</text>
</comment>
<dbReference type="Pfam" id="PF00809">
    <property type="entry name" value="Pterin_bind"/>
    <property type="match status" value="1"/>
</dbReference>
<keyword evidence="4 6" id="KW-0808">Transferase</keyword>
<dbReference type="SUPFAM" id="SSF51717">
    <property type="entry name" value="Dihydropteroate synthetase-like"/>
    <property type="match status" value="1"/>
</dbReference>
<evidence type="ECO:0000256" key="2">
    <source>
        <dbReference type="ARBA" id="ARBA00011738"/>
    </source>
</evidence>
<dbReference type="KEGG" id="eke:EK0264_04645"/>
<dbReference type="GO" id="GO:0046656">
    <property type="term" value="P:folic acid biosynthetic process"/>
    <property type="evidence" value="ECO:0007669"/>
    <property type="project" value="UniProtKB-KW"/>
</dbReference>
<protein>
    <recommendedName>
        <fullName evidence="4">Dihydropteroate synthase</fullName>
        <shortName evidence="4">DHPS</shortName>
        <ecNumber evidence="4">2.5.1.15</ecNumber>
    </recommendedName>
    <alternativeName>
        <fullName evidence="4">Dihydropteroate pyrophosphorylase</fullName>
    </alternativeName>
</protein>
<organism evidence="6 7">
    <name type="scientific">Epidermidibacterium keratini</name>
    <dbReference type="NCBI Taxonomy" id="1891644"/>
    <lineage>
        <taxon>Bacteria</taxon>
        <taxon>Bacillati</taxon>
        <taxon>Actinomycetota</taxon>
        <taxon>Actinomycetes</taxon>
        <taxon>Sporichthyales</taxon>
        <taxon>Sporichthyaceae</taxon>
        <taxon>Epidermidibacterium</taxon>
    </lineage>
</organism>
<keyword evidence="4" id="KW-0460">Magnesium</keyword>
<dbReference type="InterPro" id="IPR045031">
    <property type="entry name" value="DHP_synth-like"/>
</dbReference>
<comment type="cofactor">
    <cofactor evidence="4">
        <name>Mg(2+)</name>
        <dbReference type="ChEBI" id="CHEBI:18420"/>
    </cofactor>
</comment>
<dbReference type="PANTHER" id="PTHR20941:SF8">
    <property type="entry name" value="INACTIVE DIHYDROPTEROATE SYNTHASE 2"/>
    <property type="match status" value="1"/>
</dbReference>
<dbReference type="RefSeq" id="WP_159543406.1">
    <property type="nucleotide sequence ID" value="NZ_CP047156.1"/>
</dbReference>
<name>A0A7L4YL86_9ACTN</name>
<dbReference type="AlphaFoldDB" id="A0A7L4YL86"/>
<evidence type="ECO:0000256" key="3">
    <source>
        <dbReference type="ARBA" id="ARBA00058850"/>
    </source>
</evidence>
<dbReference type="InterPro" id="IPR011005">
    <property type="entry name" value="Dihydropteroate_synth-like_sf"/>
</dbReference>
<dbReference type="OrthoDB" id="9811744at2"/>
<feature type="domain" description="Pterin-binding" evidence="5">
    <location>
        <begin position="15"/>
        <end position="268"/>
    </location>
</feature>
<comment type="pathway">
    <text evidence="4">Cofactor biosynthesis; tetrahydrofolate biosynthesis; 7,8-dihydrofolate from 2-amino-4-hydroxy-6-hydroxymethyl-7,8-dihydropteridine diphosphate and 4-aminobenzoate: step 1/2.</text>
</comment>
<evidence type="ECO:0000313" key="6">
    <source>
        <dbReference type="EMBL" id="QHB99642.1"/>
    </source>
</evidence>
<dbReference type="InterPro" id="IPR006390">
    <property type="entry name" value="DHP_synth_dom"/>
</dbReference>
<dbReference type="InParanoid" id="A0A7L4YL86"/>
<dbReference type="PROSITE" id="PS00792">
    <property type="entry name" value="DHPS_1"/>
    <property type="match status" value="1"/>
</dbReference>
<dbReference type="Proteomes" id="UP000463857">
    <property type="component" value="Chromosome"/>
</dbReference>
<dbReference type="FunCoup" id="A0A7L4YL86">
    <property type="interactions" value="103"/>
</dbReference>
<comment type="subunit">
    <text evidence="2">Homodimer.</text>
</comment>
<dbReference type="GO" id="GO:0046654">
    <property type="term" value="P:tetrahydrofolate biosynthetic process"/>
    <property type="evidence" value="ECO:0007669"/>
    <property type="project" value="UniProtKB-UniPathway"/>
</dbReference>
<dbReference type="NCBIfam" id="TIGR01496">
    <property type="entry name" value="DHPS"/>
    <property type="match status" value="1"/>
</dbReference>
<comment type="function">
    <text evidence="3">Has very low affinity for the DHPS substrate 6-hydroxymethyl-7,8-dihydropterin-pyrophosphate, but can bind the inhibitor dapsone. Seems to lack dihydropteroate synthase activity, and does probably not function in folate metabolism.</text>
</comment>
<dbReference type="PROSITE" id="PS00793">
    <property type="entry name" value="DHPS_2"/>
    <property type="match status" value="1"/>
</dbReference>
<keyword evidence="4" id="KW-0479">Metal-binding</keyword>